<evidence type="ECO:0000313" key="7">
    <source>
        <dbReference type="EMBL" id="ADI74892.1"/>
    </source>
</evidence>
<dbReference type="GO" id="GO:0006388">
    <property type="term" value="P:tRNA splicing, via endonucleolytic cleavage and ligation"/>
    <property type="evidence" value="ECO:0007669"/>
    <property type="project" value="UniProtKB-UniRule"/>
</dbReference>
<evidence type="ECO:0000313" key="8">
    <source>
        <dbReference type="Proteomes" id="UP000000391"/>
    </source>
</evidence>
<name>D7EBQ0_METEZ</name>
<comment type="similarity">
    <text evidence="1 5">Belongs to the archease family.</text>
</comment>
<dbReference type="InterPro" id="IPR022952">
    <property type="entry name" value="Archease_arc"/>
</dbReference>
<feature type="binding site" evidence="5">
    <location>
        <position position="44"/>
    </location>
    <ligand>
        <name>Ca(2+)</name>
        <dbReference type="ChEBI" id="CHEBI:29108"/>
    </ligand>
</feature>
<keyword evidence="2 5" id="KW-0819">tRNA processing</keyword>
<feature type="domain" description="Archease" evidence="6">
    <location>
        <begin position="36"/>
        <end position="174"/>
    </location>
</feature>
<sequence>MEKVVKTPVGSKVFGKFNVAQASILYHMSYHGTEKFEFLEHTADAQFRAYGNTLEEAFENAALAMFNVMVDTDNVSNNISESINIESPDLDILLVDWLSELLYLSDVNQSVYSTFNVDPIKEKDDGYFLSAQIYGETLNLDKHEIDTEVKAVTYNQLEVKNLPDGWMLQVVVDI</sequence>
<dbReference type="PANTHER" id="PTHR12682:SF11">
    <property type="entry name" value="PROTEIN ARCHEASE"/>
    <property type="match status" value="1"/>
</dbReference>
<keyword evidence="4 5" id="KW-0106">Calcium</keyword>
<dbReference type="HOGENOM" id="CLU_111362_3_0_2"/>
<dbReference type="InterPro" id="IPR002804">
    <property type="entry name" value="Archease"/>
</dbReference>
<dbReference type="AlphaFoldDB" id="D7EBQ0"/>
<dbReference type="InterPro" id="IPR036820">
    <property type="entry name" value="Archease_dom_sf"/>
</dbReference>
<dbReference type="STRING" id="644295.Metev_2064"/>
<dbReference type="Proteomes" id="UP000000391">
    <property type="component" value="Chromosome"/>
</dbReference>
<keyword evidence="8" id="KW-1185">Reference proteome</keyword>
<dbReference type="KEGG" id="mev:Metev_2064"/>
<evidence type="ECO:0000259" key="6">
    <source>
        <dbReference type="Pfam" id="PF01951"/>
    </source>
</evidence>
<dbReference type="GO" id="GO:0005509">
    <property type="term" value="F:calcium ion binding"/>
    <property type="evidence" value="ECO:0007669"/>
    <property type="project" value="UniProtKB-UniRule"/>
</dbReference>
<dbReference type="Pfam" id="PF01951">
    <property type="entry name" value="Archease"/>
    <property type="match status" value="1"/>
</dbReference>
<dbReference type="InterPro" id="IPR023572">
    <property type="entry name" value="Archease_dom"/>
</dbReference>
<dbReference type="Gene3D" id="3.55.10.10">
    <property type="entry name" value="Archease domain"/>
    <property type="match status" value="1"/>
</dbReference>
<dbReference type="SUPFAM" id="SSF69819">
    <property type="entry name" value="MTH1598-like"/>
    <property type="match status" value="1"/>
</dbReference>
<evidence type="ECO:0000256" key="3">
    <source>
        <dbReference type="ARBA" id="ARBA00022723"/>
    </source>
</evidence>
<dbReference type="NCBIfam" id="NF001617">
    <property type="entry name" value="PRK00407.1"/>
    <property type="match status" value="1"/>
</dbReference>
<comment type="function">
    <text evidence="5">Activates the tRNA-splicing ligase complex by facilitating the enzymatic turnover of catalytic subunit RtcB. Acts by promoting the guanylylation of RtcB, a key intermediate step in tRNA ligation. Can also alter the NTP specificity of RtcB such that ATP, dGTP or ITP is used efficiently.</text>
</comment>
<evidence type="ECO:0000256" key="5">
    <source>
        <dbReference type="HAMAP-Rule" id="MF_01222"/>
    </source>
</evidence>
<reference evidence="7 8" key="1">
    <citation type="submission" date="2010-06" db="EMBL/GenBank/DDBJ databases">
        <title>Complete sequence chromosome of Methanohalobium evestigatum Z-7303.</title>
        <authorList>
            <consortium name="US DOE Joint Genome Institute"/>
            <person name="Lucas S."/>
            <person name="Copeland A."/>
            <person name="Lapidus A."/>
            <person name="Cheng J.-F."/>
            <person name="Bruce D."/>
            <person name="Goodwin L."/>
            <person name="Pitluck S."/>
            <person name="Saunders E."/>
            <person name="Detter J.C."/>
            <person name="Han C."/>
            <person name="Tapia R."/>
            <person name="Land M."/>
            <person name="Hauser L."/>
            <person name="Kyrpides N."/>
            <person name="Mikhailova N."/>
            <person name="Sieprawska-Lupa M."/>
            <person name="Whitman W.B."/>
            <person name="Anderson I."/>
            <person name="Woyke T."/>
        </authorList>
    </citation>
    <scope>NUCLEOTIDE SEQUENCE [LARGE SCALE GENOMIC DNA]</scope>
    <source>
        <strain evidence="8">ATCC BAA-1072 / DSM 3721 / NBRC 107634 / OCM 161 / Z-7303</strain>
    </source>
</reference>
<dbReference type="HAMAP" id="MF_01222">
    <property type="entry name" value="Archease_arch"/>
    <property type="match status" value="1"/>
</dbReference>
<accession>D7EBQ0</accession>
<evidence type="ECO:0000256" key="2">
    <source>
        <dbReference type="ARBA" id="ARBA00022694"/>
    </source>
</evidence>
<evidence type="ECO:0000256" key="4">
    <source>
        <dbReference type="ARBA" id="ARBA00022837"/>
    </source>
</evidence>
<feature type="binding site" evidence="5">
    <location>
        <position position="174"/>
    </location>
    <ligand>
        <name>Ca(2+)</name>
        <dbReference type="ChEBI" id="CHEBI:29108"/>
    </ligand>
</feature>
<keyword evidence="3 5" id="KW-0479">Metal-binding</keyword>
<feature type="binding site" evidence="5">
    <location>
        <position position="173"/>
    </location>
    <ligand>
        <name>Ca(2+)</name>
        <dbReference type="ChEBI" id="CHEBI:29108"/>
    </ligand>
</feature>
<organism evidence="7 8">
    <name type="scientific">Methanohalobium evestigatum (strain ATCC BAA-1072 / DSM 3721 / NBRC 107634 / OCM 161 / Z-7303)</name>
    <dbReference type="NCBI Taxonomy" id="644295"/>
    <lineage>
        <taxon>Archaea</taxon>
        <taxon>Methanobacteriati</taxon>
        <taxon>Methanobacteriota</taxon>
        <taxon>Stenosarchaea group</taxon>
        <taxon>Methanomicrobia</taxon>
        <taxon>Methanosarcinales</taxon>
        <taxon>Methanosarcinaceae</taxon>
        <taxon>Methanohalobium</taxon>
    </lineage>
</organism>
<evidence type="ECO:0000256" key="1">
    <source>
        <dbReference type="ARBA" id="ARBA00007963"/>
    </source>
</evidence>
<protein>
    <recommendedName>
        <fullName evidence="5">Protein archease</fullName>
    </recommendedName>
</protein>
<dbReference type="PANTHER" id="PTHR12682">
    <property type="entry name" value="ARCHEASE"/>
    <property type="match status" value="1"/>
</dbReference>
<dbReference type="EMBL" id="CP002069">
    <property type="protein sequence ID" value="ADI74892.1"/>
    <property type="molecule type" value="Genomic_DNA"/>
</dbReference>
<proteinExistence type="inferred from homology"/>
<gene>
    <name evidence="7" type="ordered locus">Metev_2064</name>
</gene>